<keyword evidence="1" id="KW-1133">Transmembrane helix</keyword>
<feature type="transmembrane region" description="Helical" evidence="1">
    <location>
        <begin position="75"/>
        <end position="95"/>
    </location>
</feature>
<feature type="transmembrane region" description="Helical" evidence="1">
    <location>
        <begin position="14"/>
        <end position="36"/>
    </location>
</feature>
<accession>A0A397TB03</accession>
<dbReference type="Proteomes" id="UP000265703">
    <property type="component" value="Unassembled WGS sequence"/>
</dbReference>
<evidence type="ECO:0000313" key="3">
    <source>
        <dbReference type="Proteomes" id="UP000265703"/>
    </source>
</evidence>
<sequence>MNLSNNLRTRFEKYLLLLLLSIFINGNSLVFGVVIIETHTTDSGKPTSEDGTGYNYGTYEEGNNDNGNGGISTEGAITITVIVILVFIWILYCCYKRNKSLKNNSNQNNV</sequence>
<protein>
    <submittedName>
        <fullName evidence="2">Uncharacterized protein</fullName>
    </submittedName>
</protein>
<keyword evidence="1" id="KW-0472">Membrane</keyword>
<proteinExistence type="predicted"/>
<gene>
    <name evidence="2" type="ORF">C1645_760826</name>
</gene>
<dbReference type="EMBL" id="QKYT01000089">
    <property type="protein sequence ID" value="RIA94126.1"/>
    <property type="molecule type" value="Genomic_DNA"/>
</dbReference>
<organism evidence="2 3">
    <name type="scientific">Glomus cerebriforme</name>
    <dbReference type="NCBI Taxonomy" id="658196"/>
    <lineage>
        <taxon>Eukaryota</taxon>
        <taxon>Fungi</taxon>
        <taxon>Fungi incertae sedis</taxon>
        <taxon>Mucoromycota</taxon>
        <taxon>Glomeromycotina</taxon>
        <taxon>Glomeromycetes</taxon>
        <taxon>Glomerales</taxon>
        <taxon>Glomeraceae</taxon>
        <taxon>Glomus</taxon>
    </lineage>
</organism>
<reference evidence="2 3" key="1">
    <citation type="submission" date="2018-06" db="EMBL/GenBank/DDBJ databases">
        <title>Comparative genomics reveals the genomic features of Rhizophagus irregularis, R. cerebriforme, R. diaphanum and Gigaspora rosea, and their symbiotic lifestyle signature.</title>
        <authorList>
            <person name="Morin E."/>
            <person name="San Clemente H."/>
            <person name="Chen E.C.H."/>
            <person name="De La Providencia I."/>
            <person name="Hainaut M."/>
            <person name="Kuo A."/>
            <person name="Kohler A."/>
            <person name="Murat C."/>
            <person name="Tang N."/>
            <person name="Roy S."/>
            <person name="Loubradou J."/>
            <person name="Henrissat B."/>
            <person name="Grigoriev I.V."/>
            <person name="Corradi N."/>
            <person name="Roux C."/>
            <person name="Martin F.M."/>
        </authorList>
    </citation>
    <scope>NUCLEOTIDE SEQUENCE [LARGE SCALE GENOMIC DNA]</scope>
    <source>
        <strain evidence="2 3">DAOM 227022</strain>
    </source>
</reference>
<comment type="caution">
    <text evidence="2">The sequence shown here is derived from an EMBL/GenBank/DDBJ whole genome shotgun (WGS) entry which is preliminary data.</text>
</comment>
<evidence type="ECO:0000256" key="1">
    <source>
        <dbReference type="SAM" id="Phobius"/>
    </source>
</evidence>
<name>A0A397TB03_9GLOM</name>
<evidence type="ECO:0000313" key="2">
    <source>
        <dbReference type="EMBL" id="RIA94126.1"/>
    </source>
</evidence>
<dbReference type="AlphaFoldDB" id="A0A397TB03"/>
<keyword evidence="3" id="KW-1185">Reference proteome</keyword>
<keyword evidence="1" id="KW-0812">Transmembrane</keyword>